<gene>
    <name evidence="2" type="ORF">DL546_003279</name>
</gene>
<evidence type="ECO:0000313" key="3">
    <source>
        <dbReference type="Proteomes" id="UP000275385"/>
    </source>
</evidence>
<dbReference type="EMBL" id="QVQW01000059">
    <property type="protein sequence ID" value="RKU42246.1"/>
    <property type="molecule type" value="Genomic_DNA"/>
</dbReference>
<feature type="region of interest" description="Disordered" evidence="1">
    <location>
        <begin position="182"/>
        <end position="539"/>
    </location>
</feature>
<accession>A0A420Y2Y3</accession>
<feature type="compositionally biased region" description="Low complexity" evidence="1">
    <location>
        <begin position="235"/>
        <end position="254"/>
    </location>
</feature>
<feature type="compositionally biased region" description="Pro residues" evidence="1">
    <location>
        <begin position="32"/>
        <end position="44"/>
    </location>
</feature>
<feature type="compositionally biased region" description="Basic and acidic residues" evidence="1">
    <location>
        <begin position="138"/>
        <end position="147"/>
    </location>
</feature>
<feature type="compositionally biased region" description="Polar residues" evidence="1">
    <location>
        <begin position="223"/>
        <end position="234"/>
    </location>
</feature>
<feature type="compositionally biased region" description="Low complexity" evidence="1">
    <location>
        <begin position="188"/>
        <end position="198"/>
    </location>
</feature>
<feature type="compositionally biased region" description="Polar residues" evidence="1">
    <location>
        <begin position="128"/>
        <end position="137"/>
    </location>
</feature>
<feature type="compositionally biased region" description="Polar residues" evidence="1">
    <location>
        <begin position="262"/>
        <end position="288"/>
    </location>
</feature>
<dbReference type="Proteomes" id="UP000275385">
    <property type="component" value="Unassembled WGS sequence"/>
</dbReference>
<evidence type="ECO:0000313" key="2">
    <source>
        <dbReference type="EMBL" id="RKU42246.1"/>
    </source>
</evidence>
<dbReference type="OrthoDB" id="5425130at2759"/>
<sequence length="692" mass="73750">MMETATTPKKGKSRFSKALPSPPAFLLKKTLPPSPLPARKPLPSPKQTEQALPPRTTSANAAAKPLDSPLPPVPINTRAAAPPPPPMTITRRPVAATSSLSPTSSDLPLASPDDSPLSSLLSAYSDSNRSSELTQVSSDHDDSHDARPVNGGTPQDSYPANAPEISSPKLDELFFAPLSIHPADDNLIRGNGSSIQQGQSGGRQEQETPGQLPPPPTKESGQDGRQTSPTHQPNQTSESTSTSQAQSQSTTQPQIWRRRSLTTEQNIAVTELNLATSHGSTAPPTSLITKAAPGPPPKDAAQLRPGQPIDASNKSPLPPLTPNAGLPGRNIRPVGSRQQLVGESADSMGQKASRVKNTLKKAGPESDRGTVHERESQSNNALPSFAVHPAKDKTPVQPVQQRLPTPEYDSGDLLKSPIVETIVSPVSPASSPDLPSQRRQQPGVPADKPLPSPATGALGLYPGSSLSNQTGGNPLNQKPSQQGLASRPPVGLPTSPAANRSGPSPAPNQFPARTTSKAQTEGVAQPVERSRTLSETGSIETVKPHVRDFAISFDTKPLAEEPREEYTTNPGALRFPRAWAKQIPEGTVFKPVPISEKHHRCITKHQLMHQCRNTYYPLACQACGLKDNSWRYTCSSCNLRICKSCHTNLRKMGGNLRALKNHRDTVLVEEEDSEKSGLVASPASTVKAKLYS</sequence>
<dbReference type="AlphaFoldDB" id="A0A420Y2Y3"/>
<feature type="compositionally biased region" description="Low complexity" evidence="1">
    <location>
        <begin position="88"/>
        <end position="127"/>
    </location>
</feature>
<feature type="compositionally biased region" description="Basic and acidic residues" evidence="1">
    <location>
        <begin position="362"/>
        <end position="376"/>
    </location>
</feature>
<feature type="compositionally biased region" description="Polar residues" evidence="1">
    <location>
        <begin position="464"/>
        <end position="484"/>
    </location>
</feature>
<feature type="region of interest" description="Disordered" evidence="1">
    <location>
        <begin position="1"/>
        <end position="169"/>
    </location>
</feature>
<reference evidence="2 3" key="1">
    <citation type="submission" date="2018-08" db="EMBL/GenBank/DDBJ databases">
        <title>Draft genome of the lignicolous fungus Coniochaeta pulveracea.</title>
        <authorList>
            <person name="Borstlap C.J."/>
            <person name="De Witt R.N."/>
            <person name="Botha A."/>
            <person name="Volschenk H."/>
        </authorList>
    </citation>
    <scope>NUCLEOTIDE SEQUENCE [LARGE SCALE GENOMIC DNA]</scope>
    <source>
        <strain evidence="2 3">CAB683</strain>
    </source>
</reference>
<feature type="compositionally biased region" description="Polar residues" evidence="1">
    <location>
        <begin position="427"/>
        <end position="440"/>
    </location>
</feature>
<proteinExistence type="predicted"/>
<evidence type="ECO:0000256" key="1">
    <source>
        <dbReference type="SAM" id="MobiDB-lite"/>
    </source>
</evidence>
<feature type="compositionally biased region" description="Polar residues" evidence="1">
    <location>
        <begin position="47"/>
        <end position="60"/>
    </location>
</feature>
<protein>
    <submittedName>
        <fullName evidence="2">Uncharacterized protein</fullName>
    </submittedName>
</protein>
<organism evidence="2 3">
    <name type="scientific">Coniochaeta pulveracea</name>
    <dbReference type="NCBI Taxonomy" id="177199"/>
    <lineage>
        <taxon>Eukaryota</taxon>
        <taxon>Fungi</taxon>
        <taxon>Dikarya</taxon>
        <taxon>Ascomycota</taxon>
        <taxon>Pezizomycotina</taxon>
        <taxon>Sordariomycetes</taxon>
        <taxon>Sordariomycetidae</taxon>
        <taxon>Coniochaetales</taxon>
        <taxon>Coniochaetaceae</taxon>
        <taxon>Coniochaeta</taxon>
    </lineage>
</organism>
<comment type="caution">
    <text evidence="2">The sequence shown here is derived from an EMBL/GenBank/DDBJ whole genome shotgun (WGS) entry which is preliminary data.</text>
</comment>
<name>A0A420Y2Y3_9PEZI</name>
<keyword evidence="3" id="KW-1185">Reference proteome</keyword>
<dbReference type="InterPro" id="IPR046349">
    <property type="entry name" value="C1-like_sf"/>
</dbReference>
<dbReference type="SUPFAM" id="SSF57889">
    <property type="entry name" value="Cysteine-rich domain"/>
    <property type="match status" value="1"/>
</dbReference>